<dbReference type="Proteomes" id="UP001556367">
    <property type="component" value="Unassembled WGS sequence"/>
</dbReference>
<reference evidence="3" key="1">
    <citation type="submission" date="2024-06" db="EMBL/GenBank/DDBJ databases">
        <title>Multi-omics analyses provide insights into the biosynthesis of the anticancer antibiotic pleurotin in Hohenbuehelia grisea.</title>
        <authorList>
            <person name="Weaver J.A."/>
            <person name="Alberti F."/>
        </authorList>
    </citation>
    <scope>NUCLEOTIDE SEQUENCE [LARGE SCALE GENOMIC DNA]</scope>
    <source>
        <strain evidence="3">T-177</strain>
    </source>
</reference>
<feature type="transmembrane region" description="Helical" evidence="1">
    <location>
        <begin position="125"/>
        <end position="146"/>
    </location>
</feature>
<keyword evidence="3" id="KW-1185">Reference proteome</keyword>
<keyword evidence="1" id="KW-0812">Transmembrane</keyword>
<evidence type="ECO:0000256" key="1">
    <source>
        <dbReference type="SAM" id="Phobius"/>
    </source>
</evidence>
<dbReference type="EMBL" id="JASNQZ010000007">
    <property type="protein sequence ID" value="KAL0955008.1"/>
    <property type="molecule type" value="Genomic_DNA"/>
</dbReference>
<comment type="caution">
    <text evidence="2">The sequence shown here is derived from an EMBL/GenBank/DDBJ whole genome shotgun (WGS) entry which is preliminary data.</text>
</comment>
<feature type="transmembrane region" description="Helical" evidence="1">
    <location>
        <begin position="94"/>
        <end position="113"/>
    </location>
</feature>
<keyword evidence="1" id="KW-1133">Transmembrane helix</keyword>
<accession>A0ABR3JGZ1</accession>
<feature type="transmembrane region" description="Helical" evidence="1">
    <location>
        <begin position="21"/>
        <end position="39"/>
    </location>
</feature>
<organism evidence="2 3">
    <name type="scientific">Hohenbuehelia grisea</name>
    <dbReference type="NCBI Taxonomy" id="104357"/>
    <lineage>
        <taxon>Eukaryota</taxon>
        <taxon>Fungi</taxon>
        <taxon>Dikarya</taxon>
        <taxon>Basidiomycota</taxon>
        <taxon>Agaricomycotina</taxon>
        <taxon>Agaricomycetes</taxon>
        <taxon>Agaricomycetidae</taxon>
        <taxon>Agaricales</taxon>
        <taxon>Pleurotineae</taxon>
        <taxon>Pleurotaceae</taxon>
        <taxon>Hohenbuehelia</taxon>
    </lineage>
</organism>
<keyword evidence="1" id="KW-0472">Membrane</keyword>
<proteinExistence type="predicted"/>
<evidence type="ECO:0000313" key="3">
    <source>
        <dbReference type="Proteomes" id="UP001556367"/>
    </source>
</evidence>
<protein>
    <submittedName>
        <fullName evidence="2">Uncharacterized protein</fullName>
    </submittedName>
</protein>
<evidence type="ECO:0000313" key="2">
    <source>
        <dbReference type="EMBL" id="KAL0955008.1"/>
    </source>
</evidence>
<gene>
    <name evidence="2" type="ORF">HGRIS_003932</name>
</gene>
<sequence length="154" mass="17294">MPSDTTPSITIRFPLHHIFRQLKFIIPGATVTYFLGTLHEFWRVTEQAHGWARTTAFTALGLGFTTISLFIYILLLPLLKGIEPDYRSWRESGVLSKVIPVLTSSIVVGWLLLVEMLGHWTHLGYFKGLIGASCLYALVFGLLGLIPAPKVRRN</sequence>
<feature type="transmembrane region" description="Helical" evidence="1">
    <location>
        <begin position="59"/>
        <end position="82"/>
    </location>
</feature>
<name>A0ABR3JGZ1_9AGAR</name>